<evidence type="ECO:0000259" key="12">
    <source>
        <dbReference type="Pfam" id="PF20659"/>
    </source>
</evidence>
<keyword evidence="14" id="KW-1185">Reference proteome</keyword>
<evidence type="ECO:0000313" key="14">
    <source>
        <dbReference type="Proteomes" id="UP000198935"/>
    </source>
</evidence>
<dbReference type="GO" id="GO:0006099">
    <property type="term" value="P:tricarboxylic acid cycle"/>
    <property type="evidence" value="ECO:0007669"/>
    <property type="project" value="UniProtKB-KW"/>
</dbReference>
<proteinExistence type="inferred from homology"/>
<accession>A0A1H3NPL8</accession>
<sequence>MEKVYRYAVKGEKTAGDELILTEAACEFLAELHDVFHERQAKLLEKRGKKQRAIDAGTLPAFRKETEHIRREKWKIADIPDDIKDRRVEITGPAGNRKMVINALNSGAKVFMADFEDANSPTWENCIQGQLNMYDAVRKSINFTAGNGKNYRLRNDAAVLFVRPRGLHLKEEHFQVDGTSMYASLFDFGLYFFHNATELVSRGSGPYFYLPKLEYWEEAAYWNDIFIYAQQRLDLNNGTIKATVLIETLTAVFEADEILHALREHSAGLNCGRWDYIFSYIKKLHKHDKYILPDRSQVTMTVHFMRAYSLYVIQTCHQRGAHAMGGMAAQIPIKNDDQKNIKALQKVREDKIREVRDGHDGTWVAHPGLVPVAMAVFNEYMPAANQITRLRNDDAVQAEDLLTVPKGSITEKGLRQNIIVALRYMEAWLRGYGAVPIFHLMEDAATAEISRTQVWQWIKHPDGKLENGRKIDVNLVKQITEEELQMIKVEMNEQSFTTDELERAKALFLEMISSDELVEFMTIPAYKHLIDKGRDSC</sequence>
<evidence type="ECO:0000259" key="11">
    <source>
        <dbReference type="Pfam" id="PF20656"/>
    </source>
</evidence>
<evidence type="ECO:0000256" key="5">
    <source>
        <dbReference type="ARBA" id="ARBA00022679"/>
    </source>
</evidence>
<evidence type="ECO:0000259" key="10">
    <source>
        <dbReference type="Pfam" id="PF01274"/>
    </source>
</evidence>
<dbReference type="EC" id="2.3.3.9" evidence="2 9"/>
<dbReference type="Gene3D" id="1.20.1220.12">
    <property type="entry name" value="Malate synthase, domain III"/>
    <property type="match status" value="1"/>
</dbReference>
<dbReference type="InterPro" id="IPR048356">
    <property type="entry name" value="MS_N"/>
</dbReference>
<dbReference type="SUPFAM" id="SSF51645">
    <property type="entry name" value="Malate synthase G"/>
    <property type="match status" value="1"/>
</dbReference>
<dbReference type="InterPro" id="IPR048355">
    <property type="entry name" value="MS_C"/>
</dbReference>
<dbReference type="GO" id="GO:0005737">
    <property type="term" value="C:cytoplasm"/>
    <property type="evidence" value="ECO:0007669"/>
    <property type="project" value="TreeGrafter"/>
</dbReference>
<dbReference type="PANTHER" id="PTHR42902:SF1">
    <property type="entry name" value="MALATE SYNTHASE 1-RELATED"/>
    <property type="match status" value="1"/>
</dbReference>
<evidence type="ECO:0000256" key="8">
    <source>
        <dbReference type="PIRSR" id="PIRSR001363-1"/>
    </source>
</evidence>
<dbReference type="InterPro" id="IPR019830">
    <property type="entry name" value="Malate_synthase_CS"/>
</dbReference>
<feature type="active site" description="Proton donor" evidence="8">
    <location>
        <position position="443"/>
    </location>
</feature>
<dbReference type="STRING" id="1503961.SAMN05421736_104157"/>
<keyword evidence="4 9" id="KW-0816">Tricarboxylic acid cycle</keyword>
<dbReference type="FunFam" id="1.20.1220.12:FF:000001">
    <property type="entry name" value="Malate synthase"/>
    <property type="match status" value="1"/>
</dbReference>
<dbReference type="PANTHER" id="PTHR42902">
    <property type="entry name" value="MALATE SYNTHASE"/>
    <property type="match status" value="1"/>
</dbReference>
<evidence type="ECO:0000256" key="3">
    <source>
        <dbReference type="ARBA" id="ARBA00022435"/>
    </source>
</evidence>
<evidence type="ECO:0000313" key="13">
    <source>
        <dbReference type="EMBL" id="SDY90866.1"/>
    </source>
</evidence>
<evidence type="ECO:0000256" key="2">
    <source>
        <dbReference type="ARBA" id="ARBA00012636"/>
    </source>
</evidence>
<feature type="active site" description="Proton acceptor" evidence="8">
    <location>
        <position position="163"/>
    </location>
</feature>
<comment type="catalytic activity">
    <reaction evidence="6 9">
        <text>glyoxylate + acetyl-CoA + H2O = (S)-malate + CoA + H(+)</text>
        <dbReference type="Rhea" id="RHEA:18181"/>
        <dbReference type="ChEBI" id="CHEBI:15377"/>
        <dbReference type="ChEBI" id="CHEBI:15378"/>
        <dbReference type="ChEBI" id="CHEBI:15589"/>
        <dbReference type="ChEBI" id="CHEBI:36655"/>
        <dbReference type="ChEBI" id="CHEBI:57287"/>
        <dbReference type="ChEBI" id="CHEBI:57288"/>
        <dbReference type="EC" id="2.3.3.9"/>
    </reaction>
</comment>
<evidence type="ECO:0000256" key="6">
    <source>
        <dbReference type="ARBA" id="ARBA00047918"/>
    </source>
</evidence>
<dbReference type="InterPro" id="IPR001465">
    <property type="entry name" value="Malate_synthase_TIM"/>
</dbReference>
<name>A0A1H3NPL8_9BACI</name>
<dbReference type="NCBIfam" id="TIGR01344">
    <property type="entry name" value="malate_syn_A"/>
    <property type="match status" value="1"/>
</dbReference>
<dbReference type="GO" id="GO:0004474">
    <property type="term" value="F:malate synthase activity"/>
    <property type="evidence" value="ECO:0007669"/>
    <property type="project" value="UniProtKB-EC"/>
</dbReference>
<dbReference type="GO" id="GO:0006097">
    <property type="term" value="P:glyoxylate cycle"/>
    <property type="evidence" value="ECO:0007669"/>
    <property type="project" value="UniProtKB-UniPathway"/>
</dbReference>
<keyword evidence="5 9" id="KW-0808">Transferase</keyword>
<dbReference type="Proteomes" id="UP000198935">
    <property type="component" value="Unassembled WGS sequence"/>
</dbReference>
<dbReference type="Pfam" id="PF20659">
    <property type="entry name" value="MS_C"/>
    <property type="match status" value="1"/>
</dbReference>
<dbReference type="InterPro" id="IPR044856">
    <property type="entry name" value="Malate_synth_C_sf"/>
</dbReference>
<feature type="domain" description="Malate synthase N-terminal" evidence="11">
    <location>
        <begin position="17"/>
        <end position="68"/>
    </location>
</feature>
<comment type="pathway">
    <text evidence="9">Carbohydrate metabolism; glyoxylate cycle; (S)-malate from isocitrate: step 2/2.</text>
</comment>
<comment type="similarity">
    <text evidence="1 9">Belongs to the malate synthase family.</text>
</comment>
<evidence type="ECO:0000256" key="9">
    <source>
        <dbReference type="RuleBase" id="RU000555"/>
    </source>
</evidence>
<dbReference type="FunFam" id="3.20.20.360:FF:000001">
    <property type="entry name" value="Malate synthase"/>
    <property type="match status" value="1"/>
</dbReference>
<feature type="domain" description="Malate synthase TIM barrel" evidence="10">
    <location>
        <begin position="159"/>
        <end position="403"/>
    </location>
</feature>
<dbReference type="InterPro" id="IPR011076">
    <property type="entry name" value="Malate_synth_sf"/>
</dbReference>
<keyword evidence="3 9" id="KW-0329">Glyoxylate bypass</keyword>
<dbReference type="Pfam" id="PF01274">
    <property type="entry name" value="MS_TIM-barrel"/>
    <property type="match status" value="1"/>
</dbReference>
<organism evidence="13 14">
    <name type="scientific">Evansella caseinilytica</name>
    <dbReference type="NCBI Taxonomy" id="1503961"/>
    <lineage>
        <taxon>Bacteria</taxon>
        <taxon>Bacillati</taxon>
        <taxon>Bacillota</taxon>
        <taxon>Bacilli</taxon>
        <taxon>Bacillales</taxon>
        <taxon>Bacillaceae</taxon>
        <taxon>Evansella</taxon>
    </lineage>
</organism>
<evidence type="ECO:0000256" key="4">
    <source>
        <dbReference type="ARBA" id="ARBA00022532"/>
    </source>
</evidence>
<evidence type="ECO:0000256" key="1">
    <source>
        <dbReference type="ARBA" id="ARBA00006394"/>
    </source>
</evidence>
<dbReference type="PROSITE" id="PS00510">
    <property type="entry name" value="MALATE_SYNTHASE"/>
    <property type="match status" value="1"/>
</dbReference>
<dbReference type="InterPro" id="IPR006252">
    <property type="entry name" value="Malate_synthA"/>
</dbReference>
<evidence type="ECO:0000256" key="7">
    <source>
        <dbReference type="ARBA" id="ARBA00068441"/>
    </source>
</evidence>
<dbReference type="InterPro" id="IPR046363">
    <property type="entry name" value="MS_N_TIM-barrel_dom"/>
</dbReference>
<protein>
    <recommendedName>
        <fullName evidence="7 9">Malate synthase</fullName>
        <ecNumber evidence="2 9">2.3.3.9</ecNumber>
    </recommendedName>
</protein>
<feature type="domain" description="Malate synthase C-terminal" evidence="12">
    <location>
        <begin position="409"/>
        <end position="529"/>
    </location>
</feature>
<dbReference type="AlphaFoldDB" id="A0A1H3NPL8"/>
<dbReference type="UniPathway" id="UPA00703">
    <property type="reaction ID" value="UER00720"/>
</dbReference>
<dbReference type="CDD" id="cd00727">
    <property type="entry name" value="malate_synt_A"/>
    <property type="match status" value="1"/>
</dbReference>
<dbReference type="PIRSF" id="PIRSF001363">
    <property type="entry name" value="Malate_synth"/>
    <property type="match status" value="1"/>
</dbReference>
<dbReference type="Gene3D" id="3.20.20.360">
    <property type="entry name" value="Malate synthase, domain 3"/>
    <property type="match status" value="1"/>
</dbReference>
<gene>
    <name evidence="13" type="ORF">SAMN05421736_104157</name>
</gene>
<reference evidence="14" key="1">
    <citation type="submission" date="2016-10" db="EMBL/GenBank/DDBJ databases">
        <authorList>
            <person name="Varghese N."/>
            <person name="Submissions S."/>
        </authorList>
    </citation>
    <scope>NUCLEOTIDE SEQUENCE [LARGE SCALE GENOMIC DNA]</scope>
    <source>
        <strain evidence="14">SP</strain>
    </source>
</reference>
<dbReference type="Pfam" id="PF20656">
    <property type="entry name" value="MS_N"/>
    <property type="match status" value="1"/>
</dbReference>
<dbReference type="EMBL" id="FNPI01000004">
    <property type="protein sequence ID" value="SDY90866.1"/>
    <property type="molecule type" value="Genomic_DNA"/>
</dbReference>